<dbReference type="EMBL" id="FPBA01000002">
    <property type="protein sequence ID" value="SFT43691.1"/>
    <property type="molecule type" value="Genomic_DNA"/>
</dbReference>
<proteinExistence type="inferred from homology"/>
<dbReference type="Gene3D" id="1.10.3720.10">
    <property type="entry name" value="MetI-like"/>
    <property type="match status" value="1"/>
</dbReference>
<evidence type="ECO:0000256" key="2">
    <source>
        <dbReference type="ARBA" id="ARBA00022448"/>
    </source>
</evidence>
<comment type="similarity">
    <text evidence="7">Belongs to the binding-protein-dependent transport system permease family.</text>
</comment>
<name>A0A1I6Y0D6_9ACTN</name>
<dbReference type="SUPFAM" id="SSF161098">
    <property type="entry name" value="MetI-like"/>
    <property type="match status" value="1"/>
</dbReference>
<evidence type="ECO:0000259" key="9">
    <source>
        <dbReference type="PROSITE" id="PS50928"/>
    </source>
</evidence>
<evidence type="ECO:0000256" key="1">
    <source>
        <dbReference type="ARBA" id="ARBA00004651"/>
    </source>
</evidence>
<evidence type="ECO:0000313" key="10">
    <source>
        <dbReference type="EMBL" id="SFT43691.1"/>
    </source>
</evidence>
<feature type="transmembrane region" description="Helical" evidence="7">
    <location>
        <begin position="265"/>
        <end position="286"/>
    </location>
</feature>
<keyword evidence="2 7" id="KW-0813">Transport</keyword>
<dbReference type="CDD" id="cd06261">
    <property type="entry name" value="TM_PBP2"/>
    <property type="match status" value="1"/>
</dbReference>
<feature type="transmembrane region" description="Helical" evidence="7">
    <location>
        <begin position="38"/>
        <end position="59"/>
    </location>
</feature>
<comment type="subcellular location">
    <subcellularLocation>
        <location evidence="1 7">Cell membrane</location>
        <topology evidence="1 7">Multi-pass membrane protein</topology>
    </subcellularLocation>
</comment>
<dbReference type="Pfam" id="PF12911">
    <property type="entry name" value="OppC_N"/>
    <property type="match status" value="1"/>
</dbReference>
<keyword evidence="11" id="KW-1185">Reference proteome</keyword>
<dbReference type="Pfam" id="PF00528">
    <property type="entry name" value="BPD_transp_1"/>
    <property type="match status" value="1"/>
</dbReference>
<accession>A0A1I6Y0D6</accession>
<dbReference type="Proteomes" id="UP000199546">
    <property type="component" value="Unassembled WGS sequence"/>
</dbReference>
<feature type="domain" description="ABC transmembrane type-1" evidence="9">
    <location>
        <begin position="98"/>
        <end position="287"/>
    </location>
</feature>
<dbReference type="AlphaFoldDB" id="A0A1I6Y0D6"/>
<keyword evidence="6 7" id="KW-0472">Membrane</keyword>
<feature type="region of interest" description="Disordered" evidence="8">
    <location>
        <begin position="1"/>
        <end position="25"/>
    </location>
</feature>
<organism evidence="10 11">
    <name type="scientific">Geodermatophilus amargosae</name>
    <dbReference type="NCBI Taxonomy" id="1296565"/>
    <lineage>
        <taxon>Bacteria</taxon>
        <taxon>Bacillati</taxon>
        <taxon>Actinomycetota</taxon>
        <taxon>Actinomycetes</taxon>
        <taxon>Geodermatophilales</taxon>
        <taxon>Geodermatophilaceae</taxon>
        <taxon>Geodermatophilus</taxon>
    </lineage>
</organism>
<dbReference type="InterPro" id="IPR025966">
    <property type="entry name" value="OppC_N"/>
</dbReference>
<dbReference type="InterPro" id="IPR050366">
    <property type="entry name" value="BP-dependent_transpt_permease"/>
</dbReference>
<feature type="transmembrane region" description="Helical" evidence="7">
    <location>
        <begin position="219"/>
        <end position="244"/>
    </location>
</feature>
<feature type="transmembrane region" description="Helical" evidence="7">
    <location>
        <begin position="100"/>
        <end position="125"/>
    </location>
</feature>
<dbReference type="InterPro" id="IPR035906">
    <property type="entry name" value="MetI-like_sf"/>
</dbReference>
<dbReference type="InterPro" id="IPR000515">
    <property type="entry name" value="MetI-like"/>
</dbReference>
<evidence type="ECO:0000256" key="3">
    <source>
        <dbReference type="ARBA" id="ARBA00022475"/>
    </source>
</evidence>
<dbReference type="GO" id="GO:0005886">
    <property type="term" value="C:plasma membrane"/>
    <property type="evidence" value="ECO:0007669"/>
    <property type="project" value="UniProtKB-SubCell"/>
</dbReference>
<dbReference type="GO" id="GO:0055085">
    <property type="term" value="P:transmembrane transport"/>
    <property type="evidence" value="ECO:0007669"/>
    <property type="project" value="InterPro"/>
</dbReference>
<reference evidence="11" key="1">
    <citation type="submission" date="2016-10" db="EMBL/GenBank/DDBJ databases">
        <authorList>
            <person name="Varghese N."/>
            <person name="Submissions S."/>
        </authorList>
    </citation>
    <scope>NUCLEOTIDE SEQUENCE [LARGE SCALE GENOMIC DNA]</scope>
    <source>
        <strain evidence="11">DSM 46136</strain>
    </source>
</reference>
<gene>
    <name evidence="10" type="ORF">SAMN05660657_00775</name>
</gene>
<dbReference type="PANTHER" id="PTHR43386">
    <property type="entry name" value="OLIGOPEPTIDE TRANSPORT SYSTEM PERMEASE PROTEIN APPC"/>
    <property type="match status" value="1"/>
</dbReference>
<feature type="transmembrane region" description="Helical" evidence="7">
    <location>
        <begin position="137"/>
        <end position="157"/>
    </location>
</feature>
<evidence type="ECO:0000256" key="7">
    <source>
        <dbReference type="RuleBase" id="RU363032"/>
    </source>
</evidence>
<evidence type="ECO:0000313" key="11">
    <source>
        <dbReference type="Proteomes" id="UP000199546"/>
    </source>
</evidence>
<dbReference type="PROSITE" id="PS50928">
    <property type="entry name" value="ABC_TM1"/>
    <property type="match status" value="1"/>
</dbReference>
<dbReference type="PANTHER" id="PTHR43386:SF1">
    <property type="entry name" value="D,D-DIPEPTIDE TRANSPORT SYSTEM PERMEASE PROTEIN DDPC-RELATED"/>
    <property type="match status" value="1"/>
</dbReference>
<dbReference type="RefSeq" id="WP_217644533.1">
    <property type="nucleotide sequence ID" value="NZ_FPBA01000002.1"/>
</dbReference>
<keyword evidence="5 7" id="KW-1133">Transmembrane helix</keyword>
<dbReference type="STRING" id="1296565.SAMN05660657_00775"/>
<evidence type="ECO:0000256" key="4">
    <source>
        <dbReference type="ARBA" id="ARBA00022692"/>
    </source>
</evidence>
<evidence type="ECO:0000256" key="5">
    <source>
        <dbReference type="ARBA" id="ARBA00022989"/>
    </source>
</evidence>
<evidence type="ECO:0000256" key="6">
    <source>
        <dbReference type="ARBA" id="ARBA00023136"/>
    </source>
</evidence>
<keyword evidence="4 7" id="KW-0812">Transmembrane</keyword>
<protein>
    <submittedName>
        <fullName evidence="10">Peptide/nickel transport system permease protein</fullName>
    </submittedName>
</protein>
<evidence type="ECO:0000256" key="8">
    <source>
        <dbReference type="SAM" id="MobiDB-lite"/>
    </source>
</evidence>
<sequence length="303" mass="32339">MTTIRPTAAPGAGEQPLTDRPESPRQRFVRRFRRERPAVVAFVVVVLVALAALLAPLLATHDPDTQVLADRLQAPNGEHWFGTDDLGRDVYSRLLYAGRISLLAAVQATAIGIALGVPLGLAAGYLRGWVDVVLSRIADAVMSIPALLLALAIVGILEPDLTSAMIAIGVVYAPQFFRLTRASTLAVREETFIEAARSVGGTSRAIITGHVLPNALSPLVVQISLAMGFAILFEASISFLGLGVQPPDSSWGSMLGRSTRFFEQSPHLVLIPGLAILVTVLAFNVIGDGVRDSLGREIRRPTQ</sequence>
<keyword evidence="3" id="KW-1003">Cell membrane</keyword>